<gene>
    <name evidence="2" type="ORF">EAI_01717</name>
</gene>
<sequence>MDNQWLRQTMVFVLALYLFFVSQILMNSAMKTMGDATRFVADRVALSRREIRCDVIYRDTDGLILCVSTLRESSFEGADDVSDLNKGPKFNAIDADQQREYEALIVRLINRTFRRYNCPLIAVDLEDSGVETRSIMGKKKYWKTLELARGRFVTKGFEKNAQAFVKLNNVSHIVPTESDSGGDGTVSFGALFDPQSGELYIRCDMRILEKCLIAAEGIPDCRITVNDTVVPFGTTDTDSLYAGYC</sequence>
<proteinExistence type="predicted"/>
<reference evidence="2 3" key="1">
    <citation type="journal article" date="2010" name="Science">
        <title>Genomic comparison of the ants Camponotus floridanus and Harpegnathos saltator.</title>
        <authorList>
            <person name="Bonasio R."/>
            <person name="Zhang G."/>
            <person name="Ye C."/>
            <person name="Mutti N.S."/>
            <person name="Fang X."/>
            <person name="Qin N."/>
            <person name="Donahue G."/>
            <person name="Yang P."/>
            <person name="Li Q."/>
            <person name="Li C."/>
            <person name="Zhang P."/>
            <person name="Huang Z."/>
            <person name="Berger S.L."/>
            <person name="Reinberg D."/>
            <person name="Wang J."/>
            <person name="Liebig J."/>
        </authorList>
    </citation>
    <scope>NUCLEOTIDE SEQUENCE [LARGE SCALE GENOMIC DNA]</scope>
    <source>
        <strain evidence="2 3">R22 G/1</strain>
    </source>
</reference>
<dbReference type="Proteomes" id="UP000008237">
    <property type="component" value="Unassembled WGS sequence"/>
</dbReference>
<dbReference type="AlphaFoldDB" id="E2BGF8"/>
<feature type="transmembrane region" description="Helical" evidence="1">
    <location>
        <begin position="6"/>
        <end position="26"/>
    </location>
</feature>
<accession>E2BGF8</accession>
<evidence type="ECO:0000256" key="1">
    <source>
        <dbReference type="SAM" id="Phobius"/>
    </source>
</evidence>
<keyword evidence="3" id="KW-1185">Reference proteome</keyword>
<keyword evidence="1" id="KW-0812">Transmembrane</keyword>
<dbReference type="InParanoid" id="E2BGF8"/>
<protein>
    <submittedName>
        <fullName evidence="2">Uncharacterized protein</fullName>
    </submittedName>
</protein>
<keyword evidence="1" id="KW-0472">Membrane</keyword>
<organism evidence="3">
    <name type="scientific">Harpegnathos saltator</name>
    <name type="common">Jerdon's jumping ant</name>
    <dbReference type="NCBI Taxonomy" id="610380"/>
    <lineage>
        <taxon>Eukaryota</taxon>
        <taxon>Metazoa</taxon>
        <taxon>Ecdysozoa</taxon>
        <taxon>Arthropoda</taxon>
        <taxon>Hexapoda</taxon>
        <taxon>Insecta</taxon>
        <taxon>Pterygota</taxon>
        <taxon>Neoptera</taxon>
        <taxon>Endopterygota</taxon>
        <taxon>Hymenoptera</taxon>
        <taxon>Apocrita</taxon>
        <taxon>Aculeata</taxon>
        <taxon>Formicoidea</taxon>
        <taxon>Formicidae</taxon>
        <taxon>Ponerinae</taxon>
        <taxon>Ponerini</taxon>
        <taxon>Harpegnathos</taxon>
    </lineage>
</organism>
<dbReference type="OrthoDB" id="10610394at2759"/>
<evidence type="ECO:0000313" key="2">
    <source>
        <dbReference type="EMBL" id="EFN85222.1"/>
    </source>
</evidence>
<dbReference type="EMBL" id="GL448175">
    <property type="protein sequence ID" value="EFN85222.1"/>
    <property type="molecule type" value="Genomic_DNA"/>
</dbReference>
<evidence type="ECO:0000313" key="3">
    <source>
        <dbReference type="Proteomes" id="UP000008237"/>
    </source>
</evidence>
<keyword evidence="1" id="KW-1133">Transmembrane helix</keyword>
<name>E2BGF8_HARSA</name>